<feature type="transmembrane region" description="Helical" evidence="12">
    <location>
        <begin position="251"/>
        <end position="271"/>
    </location>
</feature>
<reference evidence="14" key="2">
    <citation type="submission" date="2025-08" db="UniProtKB">
        <authorList>
            <consortium name="Ensembl"/>
        </authorList>
    </citation>
    <scope>IDENTIFICATION</scope>
    <source>
        <strain evidence="14">Isolate ISIS603380</strain>
    </source>
</reference>
<evidence type="ECO:0000256" key="10">
    <source>
        <dbReference type="ARBA" id="ARBA00023170"/>
    </source>
</evidence>
<feature type="transmembrane region" description="Helical" evidence="12">
    <location>
        <begin position="48"/>
        <end position="67"/>
    </location>
</feature>
<keyword evidence="7 12" id="KW-1133">Transmembrane helix</keyword>
<dbReference type="Gene3D" id="1.20.1070.10">
    <property type="entry name" value="Rhodopsin 7-helix transmembrane proteins"/>
    <property type="match status" value="1"/>
</dbReference>
<dbReference type="Pfam" id="PF13853">
    <property type="entry name" value="7tm_4"/>
    <property type="match status" value="1"/>
</dbReference>
<dbReference type="InterPro" id="IPR000725">
    <property type="entry name" value="Olfact_rcpt"/>
</dbReference>
<keyword evidence="10" id="KW-0675">Receptor</keyword>
<evidence type="ECO:0000313" key="15">
    <source>
        <dbReference type="Proteomes" id="UP000007646"/>
    </source>
</evidence>
<evidence type="ECO:0000256" key="12">
    <source>
        <dbReference type="SAM" id="Phobius"/>
    </source>
</evidence>
<proteinExistence type="predicted"/>
<dbReference type="InterPro" id="IPR050516">
    <property type="entry name" value="Olfactory_GPCR"/>
</dbReference>
<dbReference type="OMA" id="WITCMIH"/>
<evidence type="ECO:0000256" key="8">
    <source>
        <dbReference type="ARBA" id="ARBA00023040"/>
    </source>
</evidence>
<dbReference type="InterPro" id="IPR017452">
    <property type="entry name" value="GPCR_Rhodpsn_7TM"/>
</dbReference>
<evidence type="ECO:0000256" key="6">
    <source>
        <dbReference type="ARBA" id="ARBA00022725"/>
    </source>
</evidence>
<accession>G3U904</accession>
<organism evidence="14 15">
    <name type="scientific">Loxodonta africana</name>
    <name type="common">African elephant</name>
    <dbReference type="NCBI Taxonomy" id="9785"/>
    <lineage>
        <taxon>Eukaryota</taxon>
        <taxon>Metazoa</taxon>
        <taxon>Chordata</taxon>
        <taxon>Craniata</taxon>
        <taxon>Vertebrata</taxon>
        <taxon>Euteleostomi</taxon>
        <taxon>Mammalia</taxon>
        <taxon>Eutheria</taxon>
        <taxon>Afrotheria</taxon>
        <taxon>Proboscidea</taxon>
        <taxon>Elephantidae</taxon>
        <taxon>Loxodonta</taxon>
    </lineage>
</organism>
<dbReference type="Ensembl" id="ENSLAFT00000002425.3">
    <property type="protein sequence ID" value="ENSLAFP00000024312.1"/>
    <property type="gene ID" value="ENSLAFG00000002423.3"/>
</dbReference>
<evidence type="ECO:0000256" key="5">
    <source>
        <dbReference type="ARBA" id="ARBA00022692"/>
    </source>
</evidence>
<dbReference type="eggNOG" id="ENOG502RU0X">
    <property type="taxonomic scope" value="Eukaryota"/>
</dbReference>
<name>G3U904_LOXAF</name>
<evidence type="ECO:0000256" key="7">
    <source>
        <dbReference type="ARBA" id="ARBA00022989"/>
    </source>
</evidence>
<keyword evidence="8" id="KW-0297">G-protein coupled receptor</keyword>
<evidence type="ECO:0000259" key="13">
    <source>
        <dbReference type="PROSITE" id="PS50262"/>
    </source>
</evidence>
<evidence type="ECO:0000256" key="4">
    <source>
        <dbReference type="ARBA" id="ARBA00022606"/>
    </source>
</evidence>
<keyword evidence="5 12" id="KW-0812">Transmembrane</keyword>
<dbReference type="Proteomes" id="UP000007646">
    <property type="component" value="Unassembled WGS sequence"/>
</dbReference>
<evidence type="ECO:0000256" key="3">
    <source>
        <dbReference type="ARBA" id="ARBA00022475"/>
    </source>
</evidence>
<dbReference type="GeneTree" id="ENSGT01050000244828"/>
<reference evidence="14" key="3">
    <citation type="submission" date="2025-09" db="UniProtKB">
        <authorList>
            <consortium name="Ensembl"/>
        </authorList>
    </citation>
    <scope>IDENTIFICATION</scope>
    <source>
        <strain evidence="14">Isolate ISIS603380</strain>
    </source>
</reference>
<feature type="transmembrane region" description="Helical" evidence="12">
    <location>
        <begin position="79"/>
        <end position="98"/>
    </location>
</feature>
<keyword evidence="3" id="KW-1003">Cell membrane</keyword>
<dbReference type="PRINTS" id="PR00245">
    <property type="entry name" value="OLFACTORYR"/>
</dbReference>
<feature type="transmembrane region" description="Helical" evidence="12">
    <location>
        <begin position="216"/>
        <end position="239"/>
    </location>
</feature>
<dbReference type="HOGENOM" id="CLU_012526_0_1_1"/>
<evidence type="ECO:0000256" key="9">
    <source>
        <dbReference type="ARBA" id="ARBA00023136"/>
    </source>
</evidence>
<keyword evidence="9 12" id="KW-0472">Membrane</keyword>
<feature type="transmembrane region" description="Helical" evidence="12">
    <location>
        <begin position="177"/>
        <end position="204"/>
    </location>
</feature>
<feature type="domain" description="G-protein coupled receptors family 1 profile" evidence="13">
    <location>
        <begin position="29"/>
        <end position="269"/>
    </location>
</feature>
<sequence>ILMGFSDTDELQILHAILFLLTHMTALMGNILIITLTSLDQHLSTPMYFFLKQLCFSDSCFISVIVPKSIINSITHTRCISFLGCATQLFLVLYLAFSELALLTVMACDHYMAICHLLHYEVIMTWAASWLSEGIGGMYTSTTLSLTFCGFLTQQFFWDVPSLMKISCVNTHLVKTVMTAIIFFLVLRCFISIIASYTYILIAVLRIPSTQGRSKVFLTCLPHLLLMTLFFSTVTAPYLIPKSDNPFIQDLLLSVFYPMVSPTLNPIIYSLRNKYIKDALRKILLGKIPLHFNYFIHEFPVFILC</sequence>
<evidence type="ECO:0000256" key="11">
    <source>
        <dbReference type="ARBA" id="ARBA00023224"/>
    </source>
</evidence>
<dbReference type="GO" id="GO:0004930">
    <property type="term" value="F:G protein-coupled receptor activity"/>
    <property type="evidence" value="ECO:0007669"/>
    <property type="project" value="UniProtKB-KW"/>
</dbReference>
<dbReference type="FunFam" id="1.20.1070.10:FF:000037">
    <property type="entry name" value="Olfactory receptor"/>
    <property type="match status" value="1"/>
</dbReference>
<protein>
    <recommendedName>
        <fullName evidence="13">G-protein coupled receptors family 1 profile domain-containing protein</fullName>
    </recommendedName>
</protein>
<keyword evidence="4" id="KW-0716">Sensory transduction</keyword>
<feature type="transmembrane region" description="Helical" evidence="12">
    <location>
        <begin position="12"/>
        <end position="36"/>
    </location>
</feature>
<evidence type="ECO:0000256" key="2">
    <source>
        <dbReference type="ARBA" id="ARBA00004651"/>
    </source>
</evidence>
<reference evidence="14 15" key="1">
    <citation type="submission" date="2009-06" db="EMBL/GenBank/DDBJ databases">
        <title>The Genome Sequence of Loxodonta africana (African elephant).</title>
        <authorList>
            <person name="Di Palma F."/>
            <person name="Heiman D."/>
            <person name="Young S."/>
            <person name="Johnson J."/>
            <person name="Lander E.S."/>
            <person name="Lindblad-Toh K."/>
        </authorList>
    </citation>
    <scope>NUCLEOTIDE SEQUENCE [LARGE SCALE GENOMIC DNA]</scope>
    <source>
        <strain evidence="14 15">Isolate ISIS603380</strain>
    </source>
</reference>
<dbReference type="SUPFAM" id="SSF81321">
    <property type="entry name" value="Family A G protein-coupled receptor-like"/>
    <property type="match status" value="1"/>
</dbReference>
<dbReference type="PROSITE" id="PS50262">
    <property type="entry name" value="G_PROTEIN_RECEP_F1_2"/>
    <property type="match status" value="1"/>
</dbReference>
<dbReference type="AlphaFoldDB" id="G3U904"/>
<dbReference type="GO" id="GO:0005886">
    <property type="term" value="C:plasma membrane"/>
    <property type="evidence" value="ECO:0007669"/>
    <property type="project" value="UniProtKB-SubCell"/>
</dbReference>
<keyword evidence="11" id="KW-0807">Transducer</keyword>
<evidence type="ECO:0000256" key="1">
    <source>
        <dbReference type="ARBA" id="ARBA00002936"/>
    </source>
</evidence>
<dbReference type="GO" id="GO:0004984">
    <property type="term" value="F:olfactory receptor activity"/>
    <property type="evidence" value="ECO:0007669"/>
    <property type="project" value="InterPro"/>
</dbReference>
<comment type="function">
    <text evidence="1">Odorant receptor.</text>
</comment>
<evidence type="ECO:0000313" key="14">
    <source>
        <dbReference type="Ensembl" id="ENSLAFP00000024312.1"/>
    </source>
</evidence>
<dbReference type="InParanoid" id="G3U904"/>
<keyword evidence="15" id="KW-1185">Reference proteome</keyword>
<keyword evidence="6" id="KW-0552">Olfaction</keyword>
<dbReference type="PANTHER" id="PTHR26452">
    <property type="entry name" value="OLFACTORY RECEPTOR"/>
    <property type="match status" value="1"/>
</dbReference>
<dbReference type="PRINTS" id="PR00237">
    <property type="entry name" value="GPCRRHODOPSN"/>
</dbReference>
<dbReference type="InterPro" id="IPR000276">
    <property type="entry name" value="GPCR_Rhodpsn"/>
</dbReference>
<comment type="subcellular location">
    <subcellularLocation>
        <location evidence="2">Cell membrane</location>
        <topology evidence="2">Multi-pass membrane protein</topology>
    </subcellularLocation>
</comment>